<keyword evidence="1" id="KW-0645">Protease</keyword>
<proteinExistence type="predicted"/>
<dbReference type="Proteomes" id="UP000032142">
    <property type="component" value="Unassembled WGS sequence"/>
</dbReference>
<evidence type="ECO:0000313" key="1">
    <source>
        <dbReference type="EMBL" id="KHG00579.1"/>
    </source>
</evidence>
<sequence>MFGKSKEKKFGGANRTILVFAIASKGWGSFRHQRHILQPVSVWFRDHTNGHTGVCRTRVVHMAVSKWEFKVPLFSVAGLGMPEVSE</sequence>
<dbReference type="AlphaFoldDB" id="A0A0B0MM53"/>
<dbReference type="GO" id="GO:0006508">
    <property type="term" value="P:proteolysis"/>
    <property type="evidence" value="ECO:0007669"/>
    <property type="project" value="UniProtKB-KW"/>
</dbReference>
<gene>
    <name evidence="1" type="ORF">F383_17289</name>
</gene>
<dbReference type="GO" id="GO:0008233">
    <property type="term" value="F:peptidase activity"/>
    <property type="evidence" value="ECO:0007669"/>
    <property type="project" value="UniProtKB-KW"/>
</dbReference>
<evidence type="ECO:0000313" key="2">
    <source>
        <dbReference type="Proteomes" id="UP000032142"/>
    </source>
</evidence>
<organism evidence="1 2">
    <name type="scientific">Gossypium arboreum</name>
    <name type="common">Tree cotton</name>
    <name type="synonym">Gossypium nanking</name>
    <dbReference type="NCBI Taxonomy" id="29729"/>
    <lineage>
        <taxon>Eukaryota</taxon>
        <taxon>Viridiplantae</taxon>
        <taxon>Streptophyta</taxon>
        <taxon>Embryophyta</taxon>
        <taxon>Tracheophyta</taxon>
        <taxon>Spermatophyta</taxon>
        <taxon>Magnoliopsida</taxon>
        <taxon>eudicotyledons</taxon>
        <taxon>Gunneridae</taxon>
        <taxon>Pentapetalae</taxon>
        <taxon>rosids</taxon>
        <taxon>malvids</taxon>
        <taxon>Malvales</taxon>
        <taxon>Malvaceae</taxon>
        <taxon>Malvoideae</taxon>
        <taxon>Gossypium</taxon>
    </lineage>
</organism>
<reference evidence="2" key="1">
    <citation type="submission" date="2014-09" db="EMBL/GenBank/DDBJ databases">
        <authorList>
            <person name="Mudge J."/>
            <person name="Ramaraj T."/>
            <person name="Lindquist I.E."/>
            <person name="Bharti A.K."/>
            <person name="Sundararajan A."/>
            <person name="Cameron C.T."/>
            <person name="Woodward J.E."/>
            <person name="May G.D."/>
            <person name="Brubaker C."/>
            <person name="Broadhvest J."/>
            <person name="Wilkins T.A."/>
        </authorList>
    </citation>
    <scope>NUCLEOTIDE SEQUENCE</scope>
    <source>
        <strain evidence="2">cv. AKA8401</strain>
    </source>
</reference>
<accession>A0A0B0MM53</accession>
<keyword evidence="2" id="KW-1185">Reference proteome</keyword>
<protein>
    <submittedName>
        <fullName evidence="1">Lon protease, chloroplastic/mitochondrial-like protein</fullName>
    </submittedName>
</protein>
<name>A0A0B0MM53_GOSAR</name>
<comment type="caution">
    <text evidence="1">The sequence shown here is derived from an EMBL/GenBank/DDBJ whole genome shotgun (WGS) entry which is preliminary data.</text>
</comment>
<keyword evidence="1" id="KW-0378">Hydrolase</keyword>
<dbReference type="EMBL" id="JRRC01136932">
    <property type="protein sequence ID" value="KHG00579.1"/>
    <property type="molecule type" value="Genomic_DNA"/>
</dbReference>